<comment type="caution">
    <text evidence="1">The sequence shown here is derived from an EMBL/GenBank/DDBJ whole genome shotgun (WGS) entry which is preliminary data.</text>
</comment>
<gene>
    <name evidence="1" type="ORF">ILEXP_LOCUS27607</name>
</gene>
<evidence type="ECO:0000313" key="1">
    <source>
        <dbReference type="EMBL" id="CAK9158943.1"/>
    </source>
</evidence>
<organism evidence="1 2">
    <name type="scientific">Ilex paraguariensis</name>
    <name type="common">yerba mate</name>
    <dbReference type="NCBI Taxonomy" id="185542"/>
    <lineage>
        <taxon>Eukaryota</taxon>
        <taxon>Viridiplantae</taxon>
        <taxon>Streptophyta</taxon>
        <taxon>Embryophyta</taxon>
        <taxon>Tracheophyta</taxon>
        <taxon>Spermatophyta</taxon>
        <taxon>Magnoliopsida</taxon>
        <taxon>eudicotyledons</taxon>
        <taxon>Gunneridae</taxon>
        <taxon>Pentapetalae</taxon>
        <taxon>asterids</taxon>
        <taxon>campanulids</taxon>
        <taxon>Aquifoliales</taxon>
        <taxon>Aquifoliaceae</taxon>
        <taxon>Ilex</taxon>
    </lineage>
</organism>
<sequence>MAGSDENYPRDQMRTRSGFLQGGLRAGNVMFTPGIGQNWRALNTINRNIVGAAPYPCAINNRSGLPE</sequence>
<keyword evidence="2" id="KW-1185">Reference proteome</keyword>
<reference evidence="1 2" key="1">
    <citation type="submission" date="2024-02" db="EMBL/GenBank/DDBJ databases">
        <authorList>
            <person name="Vignale AGUSTIN F."/>
            <person name="Sosa J E."/>
            <person name="Modenutti C."/>
        </authorList>
    </citation>
    <scope>NUCLEOTIDE SEQUENCE [LARGE SCALE GENOMIC DNA]</scope>
</reference>
<name>A0ABC8SP26_9AQUA</name>
<protein>
    <submittedName>
        <fullName evidence="1">Uncharacterized protein</fullName>
    </submittedName>
</protein>
<accession>A0ABC8SP26</accession>
<proteinExistence type="predicted"/>
<dbReference type="AlphaFoldDB" id="A0ABC8SP26"/>
<dbReference type="Proteomes" id="UP001642360">
    <property type="component" value="Unassembled WGS sequence"/>
</dbReference>
<dbReference type="EMBL" id="CAUOFW020003269">
    <property type="protein sequence ID" value="CAK9158943.1"/>
    <property type="molecule type" value="Genomic_DNA"/>
</dbReference>
<evidence type="ECO:0000313" key="2">
    <source>
        <dbReference type="Proteomes" id="UP001642360"/>
    </source>
</evidence>